<evidence type="ECO:0000256" key="2">
    <source>
        <dbReference type="ARBA" id="ARBA00022679"/>
    </source>
</evidence>
<keyword evidence="3 5" id="KW-0949">S-adenosyl-L-methionine</keyword>
<accession>A0A642V0I9</accession>
<dbReference type="PANTHER" id="PTHR22807">
    <property type="entry name" value="NOP2 YEAST -RELATED NOL1/NOP2/FMU SUN DOMAIN-CONTAINING"/>
    <property type="match status" value="1"/>
</dbReference>
<keyword evidence="1 5" id="KW-0489">Methyltransferase</keyword>
<dbReference type="InterPro" id="IPR048889">
    <property type="entry name" value="NSUN5_RCM1_N"/>
</dbReference>
<feature type="binding site" evidence="5">
    <location>
        <position position="282"/>
    </location>
    <ligand>
        <name>S-adenosyl-L-methionine</name>
        <dbReference type="ChEBI" id="CHEBI:59789"/>
    </ligand>
</feature>
<evidence type="ECO:0000313" key="7">
    <source>
        <dbReference type="EMBL" id="KAA8909820.1"/>
    </source>
</evidence>
<evidence type="ECO:0000256" key="4">
    <source>
        <dbReference type="ARBA" id="ARBA00022884"/>
    </source>
</evidence>
<name>A0A642V0I9_9ASCO</name>
<dbReference type="InterPro" id="IPR029063">
    <property type="entry name" value="SAM-dependent_MTases_sf"/>
</dbReference>
<proteinExistence type="inferred from homology"/>
<dbReference type="Gene3D" id="3.40.50.150">
    <property type="entry name" value="Vaccinia Virus protein VP39"/>
    <property type="match status" value="1"/>
</dbReference>
<feature type="binding site" evidence="5">
    <location>
        <begin position="229"/>
        <end position="235"/>
    </location>
    <ligand>
        <name>S-adenosyl-L-methionine</name>
        <dbReference type="ChEBI" id="CHEBI:59789"/>
    </ligand>
</feature>
<keyword evidence="8" id="KW-1185">Reference proteome</keyword>
<feature type="active site" description="Nucleophile" evidence="5">
    <location>
        <position position="354"/>
    </location>
</feature>
<dbReference type="SUPFAM" id="SSF53335">
    <property type="entry name" value="S-adenosyl-L-methionine-dependent methyltransferases"/>
    <property type="match status" value="1"/>
</dbReference>
<reference evidence="7" key="1">
    <citation type="journal article" date="2019" name="G3 (Bethesda)">
        <title>Genome Assemblies of Two Rare Opportunistic Yeast Pathogens: Diutina rugosa (syn. Candida rugosa) and Trichomonascus ciferrii (syn. Candida ciferrii).</title>
        <authorList>
            <person name="Mixao V."/>
            <person name="Saus E."/>
            <person name="Hansen A.P."/>
            <person name="Lass-Florl C."/>
            <person name="Gabaldon T."/>
        </authorList>
    </citation>
    <scope>NUCLEOTIDE SEQUENCE</scope>
    <source>
        <strain evidence="7">CBS 4856</strain>
    </source>
</reference>
<dbReference type="GO" id="GO:0070475">
    <property type="term" value="P:rRNA base methylation"/>
    <property type="evidence" value="ECO:0007669"/>
    <property type="project" value="TreeGrafter"/>
</dbReference>
<dbReference type="PRINTS" id="PR02008">
    <property type="entry name" value="RCMTFAMILY"/>
</dbReference>
<evidence type="ECO:0000259" key="6">
    <source>
        <dbReference type="PROSITE" id="PS51686"/>
    </source>
</evidence>
<dbReference type="AlphaFoldDB" id="A0A642V0I9"/>
<sequence>MLYTEAAQFLERGQTGSIKNIIYSKYENKKKNPGLKADPRQVVGLVTSVLKYKAFLKDVIKASGILKTEKKHLSEPVALLMVYDLLMSKSGRLNCGKCQQKDAILRHKVRLKGEFVKFKVKHKITSLETLAQGDETPVRWIRVNTIRSSDKHVREQLKHLTVVSDISEVKAGTLFVDPYVRHLYGVHPSEPITSTEIYKSGYIIIQDRASCFPAEILNPKDGDKIIDACAAPGNKTSHLAALIGNARGSVTAFERDTRRGEVLKKMIHTAGADKCVNINVQDFTESDPMQYSDVTGMVVDPSCSGSGIFGRGFEEQEEQSADKSRLDKLAEFQYKIMLHALSFPNVKRVVYSTCSIHDEENEQVVRRLLETDQVKKAGWNLTNALPKWPRRGHAGPFESKRSSETLAKYCVRSLPKTDGGIGFFAACFQKS</sequence>
<dbReference type="Proteomes" id="UP000761534">
    <property type="component" value="Unassembled WGS sequence"/>
</dbReference>
<dbReference type="GO" id="GO:0005730">
    <property type="term" value="C:nucleolus"/>
    <property type="evidence" value="ECO:0007669"/>
    <property type="project" value="TreeGrafter"/>
</dbReference>
<protein>
    <recommendedName>
        <fullName evidence="6">SAM-dependent MTase RsmB/NOP-type domain-containing protein</fullName>
    </recommendedName>
</protein>
<evidence type="ECO:0000256" key="5">
    <source>
        <dbReference type="PROSITE-ProRule" id="PRU01023"/>
    </source>
</evidence>
<feature type="domain" description="SAM-dependent MTase RsmB/NOP-type" evidence="6">
    <location>
        <begin position="129"/>
        <end position="431"/>
    </location>
</feature>
<evidence type="ECO:0000313" key="8">
    <source>
        <dbReference type="Proteomes" id="UP000761534"/>
    </source>
</evidence>
<dbReference type="PROSITE" id="PS51686">
    <property type="entry name" value="SAM_MT_RSMB_NOP"/>
    <property type="match status" value="1"/>
</dbReference>
<organism evidence="7 8">
    <name type="scientific">Trichomonascus ciferrii</name>
    <dbReference type="NCBI Taxonomy" id="44093"/>
    <lineage>
        <taxon>Eukaryota</taxon>
        <taxon>Fungi</taxon>
        <taxon>Dikarya</taxon>
        <taxon>Ascomycota</taxon>
        <taxon>Saccharomycotina</taxon>
        <taxon>Dipodascomycetes</taxon>
        <taxon>Dipodascales</taxon>
        <taxon>Trichomonascaceae</taxon>
        <taxon>Trichomonascus</taxon>
        <taxon>Trichomonascus ciferrii complex</taxon>
    </lineage>
</organism>
<evidence type="ECO:0000256" key="1">
    <source>
        <dbReference type="ARBA" id="ARBA00022603"/>
    </source>
</evidence>
<comment type="similarity">
    <text evidence="5">Belongs to the class I-like SAM-binding methyltransferase superfamily. RsmB/NOP family.</text>
</comment>
<dbReference type="EMBL" id="SWFS01000333">
    <property type="protein sequence ID" value="KAA8909820.1"/>
    <property type="molecule type" value="Genomic_DNA"/>
</dbReference>
<dbReference type="InterPro" id="IPR049560">
    <property type="entry name" value="MeTrfase_RsmB-F_NOP2_cat"/>
</dbReference>
<dbReference type="InterPro" id="IPR023267">
    <property type="entry name" value="RCMT"/>
</dbReference>
<keyword evidence="2 5" id="KW-0808">Transferase</keyword>
<feature type="binding site" evidence="5">
    <location>
        <position position="300"/>
    </location>
    <ligand>
        <name>S-adenosyl-L-methionine</name>
        <dbReference type="ChEBI" id="CHEBI:59789"/>
    </ligand>
</feature>
<dbReference type="GO" id="GO:0003723">
    <property type="term" value="F:RNA binding"/>
    <property type="evidence" value="ECO:0007669"/>
    <property type="project" value="UniProtKB-UniRule"/>
</dbReference>
<dbReference type="OrthoDB" id="435282at2759"/>
<dbReference type="PANTHER" id="PTHR22807:SF4">
    <property type="entry name" value="28S RRNA (CYTOSINE-C(5))-METHYLTRANSFERASE"/>
    <property type="match status" value="1"/>
</dbReference>
<dbReference type="GO" id="GO:0008173">
    <property type="term" value="F:RNA methyltransferase activity"/>
    <property type="evidence" value="ECO:0007669"/>
    <property type="project" value="InterPro"/>
</dbReference>
<dbReference type="InterPro" id="IPR001678">
    <property type="entry name" value="MeTrfase_RsmB-F_NOP2_dom"/>
</dbReference>
<dbReference type="Pfam" id="PF01189">
    <property type="entry name" value="Methyltr_RsmB-F"/>
    <property type="match status" value="1"/>
</dbReference>
<comment type="caution">
    <text evidence="7">The sequence shown here is derived from an EMBL/GenBank/DDBJ whole genome shotgun (WGS) entry which is preliminary data.</text>
</comment>
<feature type="binding site" evidence="5">
    <location>
        <position position="254"/>
    </location>
    <ligand>
        <name>S-adenosyl-L-methionine</name>
        <dbReference type="ChEBI" id="CHEBI:59789"/>
    </ligand>
</feature>
<evidence type="ECO:0000256" key="3">
    <source>
        <dbReference type="ARBA" id="ARBA00022691"/>
    </source>
</evidence>
<dbReference type="VEuPathDB" id="FungiDB:TRICI_004353"/>
<keyword evidence="4 5" id="KW-0694">RNA-binding</keyword>
<dbReference type="Pfam" id="PF21153">
    <property type="entry name" value="NSUN5_N"/>
    <property type="match status" value="1"/>
</dbReference>
<gene>
    <name evidence="7" type="ORF">TRICI_004353</name>
</gene>